<name>A0A1L6JEQ0_9SPHN</name>
<evidence type="ECO:0000313" key="4">
    <source>
        <dbReference type="EMBL" id="APR54402.1"/>
    </source>
</evidence>
<reference evidence="8 9" key="3">
    <citation type="submission" date="2018-07" db="EMBL/GenBank/DDBJ databases">
        <title>Genomic and Epidemiologic Investigation of an Indolent Hospital Outbreak.</title>
        <authorList>
            <person name="Johnson R.C."/>
            <person name="Deming C."/>
            <person name="Conlan S."/>
            <person name="Zellmer C.J."/>
            <person name="Michelin A.V."/>
            <person name="Lee-Lin S."/>
            <person name="Thomas P.J."/>
            <person name="Park M."/>
            <person name="Weingarten R.A."/>
            <person name="Less J."/>
            <person name="Dekker J.P."/>
            <person name="Frank K.M."/>
            <person name="Musser K.A."/>
            <person name="Mcquiston J.R."/>
            <person name="Henderson D.K."/>
            <person name="Lau A.F."/>
            <person name="Palmore T.N."/>
            <person name="Segre J.A."/>
        </authorList>
    </citation>
    <scope>NUCLEOTIDE SEQUENCE [LARGE SCALE GENOMIC DNA]</scope>
    <source>
        <strain evidence="6 9">SK-CDC1_0717</strain>
        <strain evidence="5 8">SK-NIH.Env10_0317</strain>
    </source>
</reference>
<reference evidence="4" key="1">
    <citation type="submission" date="2016-12" db="EMBL/GenBank/DDBJ databases">
        <title>Whole genome sequencing of Sphingomonas koreensis.</title>
        <authorList>
            <person name="Conlan S."/>
            <person name="Thomas P.J."/>
            <person name="Mullikin J."/>
            <person name="Palmore T.N."/>
            <person name="Frank K.M."/>
            <person name="Segre J.A."/>
        </authorList>
    </citation>
    <scope>NUCLEOTIDE SEQUENCE</scope>
    <source>
        <strain evidence="4">ABOJV</strain>
    </source>
</reference>
<evidence type="ECO:0000256" key="2">
    <source>
        <dbReference type="SAM" id="Phobius"/>
    </source>
</evidence>
<dbReference type="InterPro" id="IPR008462">
    <property type="entry name" value="CsbD"/>
</dbReference>
<evidence type="ECO:0000313" key="8">
    <source>
        <dbReference type="Proteomes" id="UP000286681"/>
    </source>
</evidence>
<dbReference type="EMBL" id="QQYZ01000029">
    <property type="protein sequence ID" value="RSY77668.1"/>
    <property type="molecule type" value="Genomic_DNA"/>
</dbReference>
<dbReference type="Proteomes" id="UP000287746">
    <property type="component" value="Unassembled WGS sequence"/>
</dbReference>
<dbReference type="GeneID" id="44134856"/>
<keyword evidence="2" id="KW-1133">Transmembrane helix</keyword>
<evidence type="ECO:0000313" key="7">
    <source>
        <dbReference type="Proteomes" id="UP000185161"/>
    </source>
</evidence>
<evidence type="ECO:0000259" key="3">
    <source>
        <dbReference type="Pfam" id="PF05532"/>
    </source>
</evidence>
<comment type="similarity">
    <text evidence="1">Belongs to the UPF0337 (CsbD) family.</text>
</comment>
<dbReference type="EMBL" id="CP018820">
    <property type="protein sequence ID" value="APR54402.1"/>
    <property type="molecule type" value="Genomic_DNA"/>
</dbReference>
<keyword evidence="2" id="KW-0812">Transmembrane</keyword>
<accession>A0A1L6JEQ0</accession>
<reference evidence="7" key="2">
    <citation type="submission" date="2016-12" db="EMBL/GenBank/DDBJ databases">
        <title>Whole genome sequencing of Sphingomonas sp. ABOJV.</title>
        <authorList>
            <person name="Conlan S."/>
            <person name="Thomas P.J."/>
            <person name="Mullikin J."/>
            <person name="Palmore T.N."/>
            <person name="Frank K.M."/>
            <person name="Segre J.A."/>
        </authorList>
    </citation>
    <scope>NUCLEOTIDE SEQUENCE [LARGE SCALE GENOMIC DNA]</scope>
    <source>
        <strain evidence="7">ABOJV</strain>
    </source>
</reference>
<organism evidence="4 7">
    <name type="scientific">Sphingomonas koreensis</name>
    <dbReference type="NCBI Taxonomy" id="93064"/>
    <lineage>
        <taxon>Bacteria</taxon>
        <taxon>Pseudomonadati</taxon>
        <taxon>Pseudomonadota</taxon>
        <taxon>Alphaproteobacteria</taxon>
        <taxon>Sphingomonadales</taxon>
        <taxon>Sphingomonadaceae</taxon>
        <taxon>Sphingomonas</taxon>
    </lineage>
</organism>
<protein>
    <submittedName>
        <fullName evidence="4">CsbD family protein</fullName>
    </submittedName>
</protein>
<dbReference type="SUPFAM" id="SSF69047">
    <property type="entry name" value="Hypothetical protein YjbJ"/>
    <property type="match status" value="1"/>
</dbReference>
<dbReference type="EMBL" id="QQWO01000002">
    <property type="protein sequence ID" value="RSV06921.1"/>
    <property type="molecule type" value="Genomic_DNA"/>
</dbReference>
<evidence type="ECO:0000313" key="6">
    <source>
        <dbReference type="EMBL" id="RSY77668.1"/>
    </source>
</evidence>
<dbReference type="Pfam" id="PF05532">
    <property type="entry name" value="CsbD"/>
    <property type="match status" value="1"/>
</dbReference>
<dbReference type="STRING" id="93064.BRX40_20035"/>
<gene>
    <name evidence="4" type="ORF">BRX40_20035</name>
    <name evidence="5" type="ORF">CA257_02620</name>
    <name evidence="6" type="ORF">DAH66_19880</name>
</gene>
<feature type="transmembrane region" description="Helical" evidence="2">
    <location>
        <begin position="74"/>
        <end position="91"/>
    </location>
</feature>
<keyword evidence="7" id="KW-1185">Reference proteome</keyword>
<sequence length="95" mass="9925">MNQDTLQGEGRDIVGKIKETAGNVTGDRALQGEGLIDQLNGKTQKVVGAARDALATNGAPLLDKARQFARERPFASAALAGVVGLAILNTLRGKR</sequence>
<dbReference type="OrthoDB" id="9796058at2"/>
<dbReference type="KEGG" id="skr:BRX40_20035"/>
<dbReference type="InterPro" id="IPR036629">
    <property type="entry name" value="YjbJ_sf"/>
</dbReference>
<dbReference type="RefSeq" id="WP_066573818.1">
    <property type="nucleotide sequence ID" value="NZ_CP018820.1"/>
</dbReference>
<evidence type="ECO:0000313" key="5">
    <source>
        <dbReference type="EMBL" id="RSV06921.1"/>
    </source>
</evidence>
<dbReference type="Gene3D" id="1.10.1470.10">
    <property type="entry name" value="YjbJ"/>
    <property type="match status" value="1"/>
</dbReference>
<keyword evidence="2" id="KW-0472">Membrane</keyword>
<feature type="domain" description="CsbD-like" evidence="3">
    <location>
        <begin position="4"/>
        <end position="54"/>
    </location>
</feature>
<dbReference type="Proteomes" id="UP000286681">
    <property type="component" value="Unassembled WGS sequence"/>
</dbReference>
<proteinExistence type="inferred from homology"/>
<dbReference type="AlphaFoldDB" id="A0A1L6JEQ0"/>
<evidence type="ECO:0000313" key="9">
    <source>
        <dbReference type="Proteomes" id="UP000287746"/>
    </source>
</evidence>
<dbReference type="Proteomes" id="UP000185161">
    <property type="component" value="Chromosome"/>
</dbReference>
<evidence type="ECO:0000256" key="1">
    <source>
        <dbReference type="ARBA" id="ARBA00009129"/>
    </source>
</evidence>